<feature type="transmembrane region" description="Helical" evidence="5">
    <location>
        <begin position="6"/>
        <end position="27"/>
    </location>
</feature>
<evidence type="ECO:0000256" key="3">
    <source>
        <dbReference type="ARBA" id="ARBA00022989"/>
    </source>
</evidence>
<proteinExistence type="predicted"/>
<sequence>MLSSNLIPLTVVGIVSGLAAGIVGAGTEIMIVPMLTLFGLYANLKQRIGTSLVMLLPPIGLMAAYRYYQKGYADIPSGLYMAAWFALAAYISSTYVIDIDEQKIRIFFSLFIICIGLYMLFSKPLKKV</sequence>
<evidence type="ECO:0000256" key="5">
    <source>
        <dbReference type="SAM" id="Phobius"/>
    </source>
</evidence>
<dbReference type="EMBL" id="MN738787">
    <property type="protein sequence ID" value="QHT36947.1"/>
    <property type="molecule type" value="Genomic_DNA"/>
</dbReference>
<name>A0A6C0F583_9ZZZZ</name>
<dbReference type="Pfam" id="PF01925">
    <property type="entry name" value="TauE"/>
    <property type="match status" value="1"/>
</dbReference>
<dbReference type="InterPro" id="IPR002781">
    <property type="entry name" value="TM_pro_TauE-like"/>
</dbReference>
<keyword evidence="4 5" id="KW-0472">Membrane</keyword>
<evidence type="ECO:0008006" key="7">
    <source>
        <dbReference type="Google" id="ProtNLM"/>
    </source>
</evidence>
<keyword evidence="2 5" id="KW-0812">Transmembrane</keyword>
<comment type="subcellular location">
    <subcellularLocation>
        <location evidence="1">Membrane</location>
        <topology evidence="1">Multi-pass membrane protein</topology>
    </subcellularLocation>
</comment>
<evidence type="ECO:0000256" key="1">
    <source>
        <dbReference type="ARBA" id="ARBA00004141"/>
    </source>
</evidence>
<feature type="transmembrane region" description="Helical" evidence="5">
    <location>
        <begin position="48"/>
        <end position="67"/>
    </location>
</feature>
<evidence type="ECO:0000256" key="4">
    <source>
        <dbReference type="ARBA" id="ARBA00023136"/>
    </source>
</evidence>
<feature type="transmembrane region" description="Helical" evidence="5">
    <location>
        <begin position="104"/>
        <end position="121"/>
    </location>
</feature>
<dbReference type="PANTHER" id="PTHR43701:SF2">
    <property type="entry name" value="MEMBRANE TRANSPORTER PROTEIN YJNA-RELATED"/>
    <property type="match status" value="1"/>
</dbReference>
<evidence type="ECO:0000313" key="6">
    <source>
        <dbReference type="EMBL" id="QHT36947.1"/>
    </source>
</evidence>
<evidence type="ECO:0000256" key="2">
    <source>
        <dbReference type="ARBA" id="ARBA00022692"/>
    </source>
</evidence>
<dbReference type="PANTHER" id="PTHR43701">
    <property type="entry name" value="MEMBRANE TRANSPORTER PROTEIN MJ0441-RELATED"/>
    <property type="match status" value="1"/>
</dbReference>
<dbReference type="GO" id="GO:0016020">
    <property type="term" value="C:membrane"/>
    <property type="evidence" value="ECO:0007669"/>
    <property type="project" value="UniProtKB-SubCell"/>
</dbReference>
<keyword evidence="3 5" id="KW-1133">Transmembrane helix</keyword>
<protein>
    <recommendedName>
        <fullName evidence="7">Membrane transporter protein</fullName>
    </recommendedName>
</protein>
<dbReference type="AlphaFoldDB" id="A0A6C0F583"/>
<feature type="transmembrane region" description="Helical" evidence="5">
    <location>
        <begin position="79"/>
        <end position="97"/>
    </location>
</feature>
<accession>A0A6C0F583</accession>
<reference evidence="6" key="1">
    <citation type="journal article" date="2020" name="Nature">
        <title>Giant virus diversity and host interactions through global metagenomics.</title>
        <authorList>
            <person name="Schulz F."/>
            <person name="Roux S."/>
            <person name="Paez-Espino D."/>
            <person name="Jungbluth S."/>
            <person name="Walsh D.A."/>
            <person name="Denef V.J."/>
            <person name="McMahon K.D."/>
            <person name="Konstantinidis K.T."/>
            <person name="Eloe-Fadrosh E.A."/>
            <person name="Kyrpides N.C."/>
            <person name="Woyke T."/>
        </authorList>
    </citation>
    <scope>NUCLEOTIDE SEQUENCE</scope>
    <source>
        <strain evidence="6">GVMAG-S-ERX555967-130</strain>
    </source>
</reference>
<dbReference type="InterPro" id="IPR051598">
    <property type="entry name" value="TSUP/Inactive_protease-like"/>
</dbReference>
<organism evidence="6">
    <name type="scientific">viral metagenome</name>
    <dbReference type="NCBI Taxonomy" id="1070528"/>
    <lineage>
        <taxon>unclassified sequences</taxon>
        <taxon>metagenomes</taxon>
        <taxon>organismal metagenomes</taxon>
    </lineage>
</organism>